<dbReference type="AlphaFoldDB" id="A0A1F7WAD2"/>
<evidence type="ECO:0000313" key="3">
    <source>
        <dbReference type="Proteomes" id="UP000177331"/>
    </source>
</evidence>
<reference evidence="2 3" key="1">
    <citation type="journal article" date="2016" name="Nat. Commun.">
        <title>Thousands of microbial genomes shed light on interconnected biogeochemical processes in an aquifer system.</title>
        <authorList>
            <person name="Anantharaman K."/>
            <person name="Brown C.T."/>
            <person name="Hug L.A."/>
            <person name="Sharon I."/>
            <person name="Castelle C.J."/>
            <person name="Probst A.J."/>
            <person name="Thomas B.C."/>
            <person name="Singh A."/>
            <person name="Wilkins M.J."/>
            <person name="Karaoz U."/>
            <person name="Brodie E.L."/>
            <person name="Williams K.H."/>
            <person name="Hubbard S.S."/>
            <person name="Banfield J.F."/>
        </authorList>
    </citation>
    <scope>NUCLEOTIDE SEQUENCE [LARGE SCALE GENOMIC DNA]</scope>
</reference>
<dbReference type="EMBL" id="MGFD01000003">
    <property type="protein sequence ID" value="OGL99765.1"/>
    <property type="molecule type" value="Genomic_DNA"/>
</dbReference>
<gene>
    <name evidence="2" type="ORF">A2318_02590</name>
</gene>
<organism evidence="2 3">
    <name type="scientific">Candidatus Uhrbacteria bacterium RIFOXYB2_FULL_45_11</name>
    <dbReference type="NCBI Taxonomy" id="1802421"/>
    <lineage>
        <taxon>Bacteria</taxon>
        <taxon>Candidatus Uhriibacteriota</taxon>
    </lineage>
</organism>
<evidence type="ECO:0000256" key="1">
    <source>
        <dbReference type="SAM" id="MobiDB-lite"/>
    </source>
</evidence>
<dbReference type="Proteomes" id="UP000177331">
    <property type="component" value="Unassembled WGS sequence"/>
</dbReference>
<comment type="caution">
    <text evidence="2">The sequence shown here is derived from an EMBL/GenBank/DDBJ whole genome shotgun (WGS) entry which is preliminary data.</text>
</comment>
<protein>
    <submittedName>
        <fullName evidence="2">Uncharacterized protein</fullName>
    </submittedName>
</protein>
<accession>A0A1F7WAD2</accession>
<feature type="compositionally biased region" description="Basic and acidic residues" evidence="1">
    <location>
        <begin position="64"/>
        <end position="101"/>
    </location>
</feature>
<name>A0A1F7WAD2_9BACT</name>
<feature type="region of interest" description="Disordered" evidence="1">
    <location>
        <begin position="59"/>
        <end position="101"/>
    </location>
</feature>
<evidence type="ECO:0000313" key="2">
    <source>
        <dbReference type="EMBL" id="OGL99765.1"/>
    </source>
</evidence>
<proteinExistence type="predicted"/>
<sequence length="101" mass="11724">MLINFTFADPPTDQFVRVSGKDSINFRTFRELIEQVEKERLPSRIRQLEVIITSPTYSNYGNAKYEDNSDNDRTEYPTKDADHGRNGHKPSQDTHELVHAI</sequence>